<gene>
    <name evidence="1" type="ORF">BDV29DRAFT_183776</name>
</gene>
<name>A0A5N5WNL0_9EURO</name>
<dbReference type="AlphaFoldDB" id="A0A5N5WNL0"/>
<accession>A0A5N5WNL0</accession>
<proteinExistence type="predicted"/>
<protein>
    <submittedName>
        <fullName evidence="1">Uncharacterized protein</fullName>
    </submittedName>
</protein>
<dbReference type="EMBL" id="ML732368">
    <property type="protein sequence ID" value="KAB8068884.1"/>
    <property type="molecule type" value="Genomic_DNA"/>
</dbReference>
<keyword evidence="2" id="KW-1185">Reference proteome</keyword>
<reference evidence="1 2" key="1">
    <citation type="submission" date="2019-04" db="EMBL/GenBank/DDBJ databases">
        <title>Friends and foes A comparative genomics study of 23 Aspergillus species from section Flavi.</title>
        <authorList>
            <consortium name="DOE Joint Genome Institute"/>
            <person name="Kjaerbolling I."/>
            <person name="Vesth T."/>
            <person name="Frisvad J.C."/>
            <person name="Nybo J.L."/>
            <person name="Theobald S."/>
            <person name="Kildgaard S."/>
            <person name="Isbrandt T."/>
            <person name="Kuo A."/>
            <person name="Sato A."/>
            <person name="Lyhne E.K."/>
            <person name="Kogle M.E."/>
            <person name="Wiebenga A."/>
            <person name="Kun R.S."/>
            <person name="Lubbers R.J."/>
            <person name="Makela M.R."/>
            <person name="Barry K."/>
            <person name="Chovatia M."/>
            <person name="Clum A."/>
            <person name="Daum C."/>
            <person name="Haridas S."/>
            <person name="He G."/>
            <person name="LaButti K."/>
            <person name="Lipzen A."/>
            <person name="Mondo S."/>
            <person name="Riley R."/>
            <person name="Salamov A."/>
            <person name="Simmons B.A."/>
            <person name="Magnuson J.K."/>
            <person name="Henrissat B."/>
            <person name="Mortensen U.H."/>
            <person name="Larsen T.O."/>
            <person name="Devries R.P."/>
            <person name="Grigoriev I.V."/>
            <person name="Machida M."/>
            <person name="Baker S.E."/>
            <person name="Andersen M.R."/>
        </authorList>
    </citation>
    <scope>NUCLEOTIDE SEQUENCE [LARGE SCALE GENOMIC DNA]</scope>
    <source>
        <strain evidence="1 2">CBS 151.66</strain>
    </source>
</reference>
<organism evidence="1 2">
    <name type="scientific">Aspergillus leporis</name>
    <dbReference type="NCBI Taxonomy" id="41062"/>
    <lineage>
        <taxon>Eukaryota</taxon>
        <taxon>Fungi</taxon>
        <taxon>Dikarya</taxon>
        <taxon>Ascomycota</taxon>
        <taxon>Pezizomycotina</taxon>
        <taxon>Eurotiomycetes</taxon>
        <taxon>Eurotiomycetidae</taxon>
        <taxon>Eurotiales</taxon>
        <taxon>Aspergillaceae</taxon>
        <taxon>Aspergillus</taxon>
        <taxon>Aspergillus subgen. Circumdati</taxon>
    </lineage>
</organism>
<dbReference type="Proteomes" id="UP000326565">
    <property type="component" value="Unassembled WGS sequence"/>
</dbReference>
<evidence type="ECO:0000313" key="1">
    <source>
        <dbReference type="EMBL" id="KAB8068884.1"/>
    </source>
</evidence>
<sequence length="57" mass="6451">MLKDVKPTRLADRGNKETIERQRSIDFRVAVVFMSIPKGCWVHKSPKIAALLLAITT</sequence>
<evidence type="ECO:0000313" key="2">
    <source>
        <dbReference type="Proteomes" id="UP000326565"/>
    </source>
</evidence>